<dbReference type="GO" id="GO:0008168">
    <property type="term" value="F:methyltransferase activity"/>
    <property type="evidence" value="ECO:0007669"/>
    <property type="project" value="UniProtKB-KW"/>
</dbReference>
<evidence type="ECO:0000313" key="2">
    <source>
        <dbReference type="Proteomes" id="UP001642464"/>
    </source>
</evidence>
<dbReference type="PANTHER" id="PTHR44068:SF4">
    <property type="entry name" value="S-ADENOSYL-METHIONINE-STEROL-C-METHYLTRANSFERAS (AFU_ORTHOLOGUE AFUA_4G09190)"/>
    <property type="match status" value="1"/>
</dbReference>
<dbReference type="PANTHER" id="PTHR44068">
    <property type="entry name" value="ZGC:194242"/>
    <property type="match status" value="1"/>
</dbReference>
<comment type="caution">
    <text evidence="1">The sequence shown here is derived from an EMBL/GenBank/DDBJ whole genome shotgun (WGS) entry which is preliminary data.</text>
</comment>
<keyword evidence="1" id="KW-0808">Transferase</keyword>
<name>A0ABP0JMT8_9DINO</name>
<accession>A0ABP0JMT8</accession>
<reference evidence="1 2" key="1">
    <citation type="submission" date="2024-02" db="EMBL/GenBank/DDBJ databases">
        <authorList>
            <person name="Chen Y."/>
            <person name="Shah S."/>
            <person name="Dougan E. K."/>
            <person name="Thang M."/>
            <person name="Chan C."/>
        </authorList>
    </citation>
    <scope>NUCLEOTIDE SEQUENCE [LARGE SCALE GENOMIC DNA]</scope>
</reference>
<dbReference type="Pfam" id="PF08241">
    <property type="entry name" value="Methyltransf_11"/>
    <property type="match status" value="1"/>
</dbReference>
<gene>
    <name evidence="1" type="ORF">SCF082_LOCUS12819</name>
</gene>
<proteinExistence type="predicted"/>
<dbReference type="GO" id="GO:0032259">
    <property type="term" value="P:methylation"/>
    <property type="evidence" value="ECO:0007669"/>
    <property type="project" value="UniProtKB-KW"/>
</dbReference>
<keyword evidence="1" id="KW-0489">Methyltransferase</keyword>
<dbReference type="CDD" id="cd02440">
    <property type="entry name" value="AdoMet_MTases"/>
    <property type="match status" value="1"/>
</dbReference>
<dbReference type="SUPFAM" id="SSF53335">
    <property type="entry name" value="S-adenosyl-L-methionine-dependent methyltransferases"/>
    <property type="match status" value="1"/>
</dbReference>
<protein>
    <submittedName>
        <fullName evidence="1">Methyltransferase phqN (Paraherquamide biosynthesis cluster protein N)</fullName>
    </submittedName>
</protein>
<sequence length="361" mass="40438">MGLRVMKVPNLLILLLACGVGYIGMQREDAWYRLTTTLAAVISLAQMPEEKLNRFLWSYSMFQKDQFTGEAGEVDLLTDYYSVLNHLCAIGNFEKMYLPPYLDETKDVYSNQKLYEKKMADFLQLGPGTKAVDIGCGRGRIAHHVASYTGAHVTGLNIDKEQLRQAVEYAEQTGLSGSQLDFKHANYNDPLPFEDNSLDAAYYVQVLSYSTNLEAFFKEVYRVVKPGGRVAFEDYVLGTNYSASNPYHVELKNLYKPVLGGVETSLPEAFKAAVEAAGFQVLYHKDDSINGRQAPLLRQEKDFWLPLTSIVGFLHSMGLVPEVYFKVMQRMTAGTDALIESDELGIVSCGYVTFAVKPTEQ</sequence>
<dbReference type="InterPro" id="IPR050447">
    <property type="entry name" value="Erg6_SMT_methyltransf"/>
</dbReference>
<dbReference type="PROSITE" id="PS51257">
    <property type="entry name" value="PROKAR_LIPOPROTEIN"/>
    <property type="match status" value="1"/>
</dbReference>
<keyword evidence="2" id="KW-1185">Reference proteome</keyword>
<dbReference type="InterPro" id="IPR029063">
    <property type="entry name" value="SAM-dependent_MTases_sf"/>
</dbReference>
<evidence type="ECO:0000313" key="1">
    <source>
        <dbReference type="EMBL" id="CAK9015561.1"/>
    </source>
</evidence>
<dbReference type="Proteomes" id="UP001642464">
    <property type="component" value="Unassembled WGS sequence"/>
</dbReference>
<dbReference type="Gene3D" id="3.40.50.150">
    <property type="entry name" value="Vaccinia Virus protein VP39"/>
    <property type="match status" value="1"/>
</dbReference>
<organism evidence="1 2">
    <name type="scientific">Durusdinium trenchii</name>
    <dbReference type="NCBI Taxonomy" id="1381693"/>
    <lineage>
        <taxon>Eukaryota</taxon>
        <taxon>Sar</taxon>
        <taxon>Alveolata</taxon>
        <taxon>Dinophyceae</taxon>
        <taxon>Suessiales</taxon>
        <taxon>Symbiodiniaceae</taxon>
        <taxon>Durusdinium</taxon>
    </lineage>
</organism>
<dbReference type="EMBL" id="CAXAMM010007847">
    <property type="protein sequence ID" value="CAK9015561.1"/>
    <property type="molecule type" value="Genomic_DNA"/>
</dbReference>
<dbReference type="InterPro" id="IPR013216">
    <property type="entry name" value="Methyltransf_11"/>
</dbReference>